<name>A0A9X4NQT2_9BURK</name>
<protein>
    <recommendedName>
        <fullName evidence="5">CENP-V/GFA domain-containing protein</fullName>
    </recommendedName>
</protein>
<dbReference type="OrthoDB" id="327703at2"/>
<evidence type="ECO:0000256" key="4">
    <source>
        <dbReference type="ARBA" id="ARBA00023239"/>
    </source>
</evidence>
<evidence type="ECO:0000256" key="2">
    <source>
        <dbReference type="ARBA" id="ARBA00022723"/>
    </source>
</evidence>
<proteinExistence type="inferred from homology"/>
<evidence type="ECO:0000313" key="7">
    <source>
        <dbReference type="Proteomes" id="UP001152876"/>
    </source>
</evidence>
<keyword evidence="7" id="KW-1185">Reference proteome</keyword>
<organism evidence="6 7">
    <name type="scientific">Hydrogenophaga taeniospiralis CCUG 15921</name>
    <dbReference type="NCBI Taxonomy" id="1281780"/>
    <lineage>
        <taxon>Bacteria</taxon>
        <taxon>Pseudomonadati</taxon>
        <taxon>Pseudomonadota</taxon>
        <taxon>Betaproteobacteria</taxon>
        <taxon>Burkholderiales</taxon>
        <taxon>Comamonadaceae</taxon>
        <taxon>Hydrogenophaga</taxon>
    </lineage>
</organism>
<accession>A0A9X4NQT2</accession>
<keyword evidence="2" id="KW-0479">Metal-binding</keyword>
<dbReference type="RefSeq" id="WP_068173697.1">
    <property type="nucleotide sequence ID" value="NZ_AOGK01000004.1"/>
</dbReference>
<feature type="domain" description="CENP-V/GFA" evidence="5">
    <location>
        <begin position="5"/>
        <end position="123"/>
    </location>
</feature>
<evidence type="ECO:0000256" key="1">
    <source>
        <dbReference type="ARBA" id="ARBA00005495"/>
    </source>
</evidence>
<dbReference type="Proteomes" id="UP001152876">
    <property type="component" value="Unassembled WGS sequence"/>
</dbReference>
<dbReference type="PROSITE" id="PS51891">
    <property type="entry name" value="CENP_V_GFA"/>
    <property type="match status" value="1"/>
</dbReference>
<dbReference type="InterPro" id="IPR006913">
    <property type="entry name" value="CENP-V/GFA"/>
</dbReference>
<dbReference type="SUPFAM" id="SSF51316">
    <property type="entry name" value="Mss4-like"/>
    <property type="match status" value="1"/>
</dbReference>
<comment type="similarity">
    <text evidence="1">Belongs to the Gfa family.</text>
</comment>
<sequence>MNQPYTGGCACGAIRYEIPDEPVFSNHCQCRDCQRKSGTGHGSYLTFPSRERVTLQGEAREWAVVADSGNVKHQAFCPHCGSPVYLRFAAMPGIFTVHAASLDDPARFQPQLATYGVSGLPWDRLDPALPVVDKMPPM</sequence>
<reference evidence="6" key="1">
    <citation type="submission" date="2013-01" db="EMBL/GenBank/DDBJ databases">
        <title>Genome draft of Hydrogenophaga taeniospiralis 2K1.</title>
        <authorList>
            <person name="Gomila M."/>
            <person name="Lalucat J."/>
        </authorList>
    </citation>
    <scope>NUCLEOTIDE SEQUENCE</scope>
    <source>
        <strain evidence="6">CCUG 15921</strain>
    </source>
</reference>
<keyword evidence="4" id="KW-0456">Lyase</keyword>
<dbReference type="PANTHER" id="PTHR33337:SF40">
    <property type="entry name" value="CENP-V_GFA DOMAIN-CONTAINING PROTEIN-RELATED"/>
    <property type="match status" value="1"/>
</dbReference>
<dbReference type="PANTHER" id="PTHR33337">
    <property type="entry name" value="GFA DOMAIN-CONTAINING PROTEIN"/>
    <property type="match status" value="1"/>
</dbReference>
<dbReference type="EMBL" id="AOGK01000004">
    <property type="protein sequence ID" value="MDG5974891.1"/>
    <property type="molecule type" value="Genomic_DNA"/>
</dbReference>
<dbReference type="InterPro" id="IPR011057">
    <property type="entry name" value="Mss4-like_sf"/>
</dbReference>
<gene>
    <name evidence="6" type="ORF">H010_06470</name>
</gene>
<evidence type="ECO:0000256" key="3">
    <source>
        <dbReference type="ARBA" id="ARBA00022833"/>
    </source>
</evidence>
<dbReference type="GO" id="GO:0016846">
    <property type="term" value="F:carbon-sulfur lyase activity"/>
    <property type="evidence" value="ECO:0007669"/>
    <property type="project" value="InterPro"/>
</dbReference>
<evidence type="ECO:0000313" key="6">
    <source>
        <dbReference type="EMBL" id="MDG5974891.1"/>
    </source>
</evidence>
<dbReference type="Gene3D" id="3.90.1590.10">
    <property type="entry name" value="glutathione-dependent formaldehyde- activating enzyme (gfa)"/>
    <property type="match status" value="1"/>
</dbReference>
<dbReference type="Pfam" id="PF04828">
    <property type="entry name" value="GFA"/>
    <property type="match status" value="1"/>
</dbReference>
<keyword evidence="3" id="KW-0862">Zinc</keyword>
<evidence type="ECO:0000259" key="5">
    <source>
        <dbReference type="PROSITE" id="PS51891"/>
    </source>
</evidence>
<comment type="caution">
    <text evidence="6">The sequence shown here is derived from an EMBL/GenBank/DDBJ whole genome shotgun (WGS) entry which is preliminary data.</text>
</comment>
<dbReference type="AlphaFoldDB" id="A0A9X4NQT2"/>
<dbReference type="GO" id="GO:0046872">
    <property type="term" value="F:metal ion binding"/>
    <property type="evidence" value="ECO:0007669"/>
    <property type="project" value="UniProtKB-KW"/>
</dbReference>